<dbReference type="EMBL" id="BARW01032752">
    <property type="protein sequence ID" value="GAJ03235.1"/>
    <property type="molecule type" value="Genomic_DNA"/>
</dbReference>
<dbReference type="InterPro" id="IPR044638">
    <property type="entry name" value="ALDH7A1-like"/>
</dbReference>
<dbReference type="InterPro" id="IPR016160">
    <property type="entry name" value="Ald_DH_CS_CYS"/>
</dbReference>
<dbReference type="Gene3D" id="3.40.605.10">
    <property type="entry name" value="Aldehyde Dehydrogenase, Chain A, domain 1"/>
    <property type="match status" value="1"/>
</dbReference>
<sequence length="223" mass="24691">MPEQDLLLIHCGGQVMEKIATNPVVRFTQFTGSSSVAERLLELTKGKCRIEDAGFDWKIIGPNAIPSMIDLVAEQCDRDAYAASGQKCSAQSLLAVHENWVKLGLLAKLEKLTAKRSLRDLTIGPVLTWTNESIEEHIDKLLRIKGTKIQFGGKRLKGHSIPSCYGSFEPTAVFVPLNSILPNIDLVTTEVFGPFQVITTWESEDDLKLLMNICNSMTHHLTA</sequence>
<dbReference type="InterPro" id="IPR015590">
    <property type="entry name" value="Aldehyde_DH_dom"/>
</dbReference>
<dbReference type="PANTHER" id="PTHR43521">
    <property type="entry name" value="ALPHA-AMINOADIPIC SEMIALDEHYDE DEHYDROGENASE"/>
    <property type="match status" value="1"/>
</dbReference>
<proteinExistence type="predicted"/>
<evidence type="ECO:0000259" key="3">
    <source>
        <dbReference type="Pfam" id="PF00171"/>
    </source>
</evidence>
<evidence type="ECO:0000256" key="1">
    <source>
        <dbReference type="ARBA" id="ARBA00023002"/>
    </source>
</evidence>
<evidence type="ECO:0000256" key="2">
    <source>
        <dbReference type="ARBA" id="ARBA00023027"/>
    </source>
</evidence>
<dbReference type="SUPFAM" id="SSF53720">
    <property type="entry name" value="ALDH-like"/>
    <property type="match status" value="1"/>
</dbReference>
<dbReference type="Pfam" id="PF00171">
    <property type="entry name" value="Aldedh"/>
    <property type="match status" value="1"/>
</dbReference>
<protein>
    <recommendedName>
        <fullName evidence="3">Aldehyde dehydrogenase domain-containing protein</fullName>
    </recommendedName>
</protein>
<dbReference type="PROSITE" id="PS00070">
    <property type="entry name" value="ALDEHYDE_DEHYDR_CYS"/>
    <property type="match status" value="1"/>
</dbReference>
<dbReference type="AlphaFoldDB" id="X1VBD1"/>
<comment type="caution">
    <text evidence="4">The sequence shown here is derived from an EMBL/GenBank/DDBJ whole genome shotgun (WGS) entry which is preliminary data.</text>
</comment>
<dbReference type="InterPro" id="IPR016161">
    <property type="entry name" value="Ald_DH/histidinol_DH"/>
</dbReference>
<evidence type="ECO:0000313" key="4">
    <source>
        <dbReference type="EMBL" id="GAJ03235.1"/>
    </source>
</evidence>
<dbReference type="InterPro" id="IPR016162">
    <property type="entry name" value="Ald_DH_N"/>
</dbReference>
<keyword evidence="2" id="KW-0520">NAD</keyword>
<feature type="non-terminal residue" evidence="4">
    <location>
        <position position="223"/>
    </location>
</feature>
<organism evidence="4">
    <name type="scientific">marine sediment metagenome</name>
    <dbReference type="NCBI Taxonomy" id="412755"/>
    <lineage>
        <taxon>unclassified sequences</taxon>
        <taxon>metagenomes</taxon>
        <taxon>ecological metagenomes</taxon>
    </lineage>
</organism>
<keyword evidence="1" id="KW-0560">Oxidoreductase</keyword>
<dbReference type="PANTHER" id="PTHR43521:SF7">
    <property type="entry name" value="DELTA-1-PYRROLINE-5-CARBOXYLATE DEHYDROGENASE 12A1, MITOCHONDRIAL"/>
    <property type="match status" value="1"/>
</dbReference>
<dbReference type="Gene3D" id="3.40.309.10">
    <property type="entry name" value="Aldehyde Dehydrogenase, Chain A, domain 2"/>
    <property type="match status" value="1"/>
</dbReference>
<feature type="domain" description="Aldehyde dehydrogenase" evidence="3">
    <location>
        <begin position="12"/>
        <end position="213"/>
    </location>
</feature>
<reference evidence="4" key="1">
    <citation type="journal article" date="2014" name="Front. Microbiol.">
        <title>High frequency of phylogenetically diverse reductive dehalogenase-homologous genes in deep subseafloor sedimentary metagenomes.</title>
        <authorList>
            <person name="Kawai M."/>
            <person name="Futagami T."/>
            <person name="Toyoda A."/>
            <person name="Takaki Y."/>
            <person name="Nishi S."/>
            <person name="Hori S."/>
            <person name="Arai W."/>
            <person name="Tsubouchi T."/>
            <person name="Morono Y."/>
            <person name="Uchiyama I."/>
            <person name="Ito T."/>
            <person name="Fujiyama A."/>
            <person name="Inagaki F."/>
            <person name="Takami H."/>
        </authorList>
    </citation>
    <scope>NUCLEOTIDE SEQUENCE</scope>
    <source>
        <strain evidence="4">Expedition CK06-06</strain>
    </source>
</reference>
<dbReference type="InterPro" id="IPR016163">
    <property type="entry name" value="Ald_DH_C"/>
</dbReference>
<dbReference type="GO" id="GO:0004029">
    <property type="term" value="F:aldehyde dehydrogenase (NAD+) activity"/>
    <property type="evidence" value="ECO:0007669"/>
    <property type="project" value="InterPro"/>
</dbReference>
<name>X1VBD1_9ZZZZ</name>
<gene>
    <name evidence="4" type="ORF">S12H4_51760</name>
</gene>
<accession>X1VBD1</accession>